<dbReference type="GO" id="GO:0003755">
    <property type="term" value="F:peptidyl-prolyl cis-trans isomerase activity"/>
    <property type="evidence" value="ECO:0007669"/>
    <property type="project" value="UniProtKB-UniRule"/>
</dbReference>
<dbReference type="Proteomes" id="UP000007590">
    <property type="component" value="Chromosome"/>
</dbReference>
<evidence type="ECO:0000313" key="7">
    <source>
        <dbReference type="EMBL" id="AFD08151.1"/>
    </source>
</evidence>
<dbReference type="AlphaFoldDB" id="H8KNL8"/>
<reference evidence="7" key="1">
    <citation type="submission" date="2012-02" db="EMBL/GenBank/DDBJ databases">
        <title>The complete genome of Solitalea canadensis DSM 3403.</title>
        <authorList>
            <consortium name="US DOE Joint Genome Institute (JGI-PGF)"/>
            <person name="Lucas S."/>
            <person name="Copeland A."/>
            <person name="Lapidus A."/>
            <person name="Glavina del Rio T."/>
            <person name="Dalin E."/>
            <person name="Tice H."/>
            <person name="Bruce D."/>
            <person name="Goodwin L."/>
            <person name="Pitluck S."/>
            <person name="Peters L."/>
            <person name="Ovchinnikova G."/>
            <person name="Lu M."/>
            <person name="Kyrpides N."/>
            <person name="Mavromatis K."/>
            <person name="Ivanova N."/>
            <person name="Brettin T."/>
            <person name="Detter J.C."/>
            <person name="Han C."/>
            <person name="Larimer F."/>
            <person name="Land M."/>
            <person name="Hauser L."/>
            <person name="Markowitz V."/>
            <person name="Cheng J.-F."/>
            <person name="Hugenholtz P."/>
            <person name="Woyke T."/>
            <person name="Wu D."/>
            <person name="Spring S."/>
            <person name="Schroeder M."/>
            <person name="Kopitz M."/>
            <person name="Brambilla E."/>
            <person name="Klenk H.-P."/>
            <person name="Eisen J.A."/>
        </authorList>
    </citation>
    <scope>NUCLEOTIDE SEQUENCE</scope>
    <source>
        <strain evidence="7">DSM 3403</strain>
    </source>
</reference>
<evidence type="ECO:0000256" key="3">
    <source>
        <dbReference type="ARBA" id="ARBA00023235"/>
    </source>
</evidence>
<dbReference type="PROSITE" id="PS51257">
    <property type="entry name" value="PROKAR_LIPOPROTEIN"/>
    <property type="match status" value="1"/>
</dbReference>
<dbReference type="EC" id="5.2.1.8" evidence="5"/>
<dbReference type="STRING" id="929556.Solca_3138"/>
<dbReference type="SUPFAM" id="SSF54534">
    <property type="entry name" value="FKBP-like"/>
    <property type="match status" value="1"/>
</dbReference>
<dbReference type="PROSITE" id="PS50059">
    <property type="entry name" value="FKBP_PPIASE"/>
    <property type="match status" value="1"/>
</dbReference>
<organism evidence="7 8">
    <name type="scientific">Solitalea canadensis (strain ATCC 29591 / DSM 3403 / JCM 21819 / LMG 8368 / NBRC 15130 / NCIMB 12057 / USAM 9D)</name>
    <name type="common">Flexibacter canadensis</name>
    <dbReference type="NCBI Taxonomy" id="929556"/>
    <lineage>
        <taxon>Bacteria</taxon>
        <taxon>Pseudomonadati</taxon>
        <taxon>Bacteroidota</taxon>
        <taxon>Sphingobacteriia</taxon>
        <taxon>Sphingobacteriales</taxon>
        <taxon>Sphingobacteriaceae</taxon>
        <taxon>Solitalea</taxon>
    </lineage>
</organism>
<dbReference type="InterPro" id="IPR050689">
    <property type="entry name" value="FKBP-type_PPIase"/>
</dbReference>
<dbReference type="HOGENOM" id="CLU_013615_7_2_10"/>
<dbReference type="EMBL" id="CP003349">
    <property type="protein sequence ID" value="AFD08151.1"/>
    <property type="molecule type" value="Genomic_DNA"/>
</dbReference>
<comment type="catalytic activity">
    <reaction evidence="1 4 5">
        <text>[protein]-peptidylproline (omega=180) = [protein]-peptidylproline (omega=0)</text>
        <dbReference type="Rhea" id="RHEA:16237"/>
        <dbReference type="Rhea" id="RHEA-COMP:10747"/>
        <dbReference type="Rhea" id="RHEA-COMP:10748"/>
        <dbReference type="ChEBI" id="CHEBI:83833"/>
        <dbReference type="ChEBI" id="CHEBI:83834"/>
        <dbReference type="EC" id="5.2.1.8"/>
    </reaction>
</comment>
<evidence type="ECO:0000256" key="1">
    <source>
        <dbReference type="ARBA" id="ARBA00000971"/>
    </source>
</evidence>
<keyword evidence="8" id="KW-1185">Reference proteome</keyword>
<dbReference type="OrthoDB" id="669809at2"/>
<evidence type="ECO:0000313" key="8">
    <source>
        <dbReference type="Proteomes" id="UP000007590"/>
    </source>
</evidence>
<gene>
    <name evidence="7" type="ordered locus">Solca_3138</name>
</gene>
<dbReference type="PANTHER" id="PTHR10516">
    <property type="entry name" value="PEPTIDYL-PROLYL CIS-TRANS ISOMERASE"/>
    <property type="match status" value="1"/>
</dbReference>
<dbReference type="KEGG" id="scn:Solca_3138"/>
<dbReference type="eggNOG" id="COG0545">
    <property type="taxonomic scope" value="Bacteria"/>
</dbReference>
<accession>H8KNL8</accession>
<sequence length="172" mass="19147">MKNLLLFSFLALVLVTSCKKDNYDPLAQQREEERKFNEQLAKDTVIISNFLKQNELPYQRSKEGVYYKIVEPGVGSIVYNATTKIQVKFRALLLDGTVIDESAKDTPVTYTLGDLIAGFQIGVPLIQPGGKVILYIPSGYVFGTRAIVDNSGKQIAPPNSNFIFELELVQAI</sequence>
<proteinExistence type="inferred from homology"/>
<protein>
    <recommendedName>
        <fullName evidence="5">Peptidyl-prolyl cis-trans isomerase</fullName>
        <ecNumber evidence="5">5.2.1.8</ecNumber>
    </recommendedName>
</protein>
<dbReference type="InterPro" id="IPR001179">
    <property type="entry name" value="PPIase_FKBP_dom"/>
</dbReference>
<evidence type="ECO:0000259" key="6">
    <source>
        <dbReference type="PROSITE" id="PS50059"/>
    </source>
</evidence>
<evidence type="ECO:0000256" key="2">
    <source>
        <dbReference type="ARBA" id="ARBA00023110"/>
    </source>
</evidence>
<dbReference type="PANTHER" id="PTHR10516:SF443">
    <property type="entry name" value="FK506-BINDING PROTEIN 59-RELATED"/>
    <property type="match status" value="1"/>
</dbReference>
<keyword evidence="3 4" id="KW-0413">Isomerase</keyword>
<dbReference type="Pfam" id="PF00254">
    <property type="entry name" value="FKBP_C"/>
    <property type="match status" value="1"/>
</dbReference>
<dbReference type="RefSeq" id="WP_014681376.1">
    <property type="nucleotide sequence ID" value="NC_017770.1"/>
</dbReference>
<comment type="similarity">
    <text evidence="5">Belongs to the FKBP-type PPIase family.</text>
</comment>
<dbReference type="Gene3D" id="3.10.50.40">
    <property type="match status" value="1"/>
</dbReference>
<dbReference type="InterPro" id="IPR046357">
    <property type="entry name" value="PPIase_dom_sf"/>
</dbReference>
<evidence type="ECO:0000256" key="4">
    <source>
        <dbReference type="PROSITE-ProRule" id="PRU00277"/>
    </source>
</evidence>
<evidence type="ECO:0000256" key="5">
    <source>
        <dbReference type="RuleBase" id="RU003915"/>
    </source>
</evidence>
<name>H8KNL8_SOLCM</name>
<feature type="domain" description="PPIase FKBP-type" evidence="6">
    <location>
        <begin position="82"/>
        <end position="172"/>
    </location>
</feature>
<keyword evidence="2 4" id="KW-0697">Rotamase</keyword>